<dbReference type="EMBL" id="KC612735">
    <property type="protein sequence ID" value="AGH60166.1"/>
    <property type="molecule type" value="Genomic_DNA"/>
</dbReference>
<evidence type="ECO:0000313" key="3">
    <source>
        <dbReference type="EMBL" id="AGH60166.1"/>
    </source>
</evidence>
<feature type="region of interest" description="Disordered" evidence="1">
    <location>
        <begin position="254"/>
        <end position="279"/>
    </location>
</feature>
<dbReference type="AlphaFoldDB" id="M4SXZ6"/>
<feature type="non-terminal residue" evidence="3">
    <location>
        <position position="1"/>
    </location>
</feature>
<evidence type="ECO:0000256" key="1">
    <source>
        <dbReference type="SAM" id="MobiDB-lite"/>
    </source>
</evidence>
<dbReference type="SUPFAM" id="SSF58087">
    <property type="entry name" value="Variant surface glycoprotein (N-terminal domain)"/>
    <property type="match status" value="1"/>
</dbReference>
<proteinExistence type="predicted"/>
<dbReference type="VEuPathDB" id="TriTrypDB:Tb427_000319200"/>
<keyword evidence="2" id="KW-0732">Signal</keyword>
<protein>
    <submittedName>
        <fullName evidence="3">Variant surface glycoprotein 1229</fullName>
    </submittedName>
</protein>
<feature type="signal peptide" evidence="2">
    <location>
        <begin position="1"/>
        <end position="20"/>
    </location>
</feature>
<name>M4SXZ6_9TRYP</name>
<reference evidence="3" key="2">
    <citation type="journal article" date="2014" name="Mol. Biochem. Parasitol.">
        <title>Capturing the variant surface glycoprotein repertoire (the VSGnome) of Trypanosoma brucei Lister 427.</title>
        <authorList>
            <person name="Cross G.A."/>
            <person name="Kim H.S."/>
            <person name="Wickstead B."/>
        </authorList>
    </citation>
    <scope>NUCLEOTIDE SEQUENCE</scope>
    <source>
        <strain evidence="3">Lister 427</strain>
    </source>
</reference>
<evidence type="ECO:0000256" key="2">
    <source>
        <dbReference type="SAM" id="SignalP"/>
    </source>
</evidence>
<sequence length="454" mass="48471">VQLKSPLFLIAMATLQAVSGNVEEKVEAIQTICDEREWLRKIQESLAARPLAARTYLAQLQKEERILMLQSTAATSPKEKALLTSLAAIAGSRAAVLSNKINTELRPLEQTIEKINTRIGNLGTLLKLWPGDQTTFSGSAAVCHAGDKVFTSATGGCKADAETSPINPRTGCQMTQASADKLKQAAGDLHKITKIKALATSDIKIPTLEVEVEYKGTPVGTDNQGNGNIHCGDHATPRCGSLTKGVAFVGLKPKTAAPKPTETKLASAKTPTAGGEPADPYIETATAIAQAAIRENRDKLRALPDTLEDASVDSLAATATVQKILLLGVGVPYSPTEDPASIESKAAALLGGKGKQIKEKFFKTITDKNIKLQIGGENIETSLEEAATSNKYELIIAYRTGKSVDSKEIADCTQTATTKDERKEKNAREKATKINAMVKIYVNSMMVSAKSKRK</sequence>
<feature type="chain" id="PRO_5004057636" evidence="2">
    <location>
        <begin position="21"/>
        <end position="454"/>
    </location>
</feature>
<organism evidence="3">
    <name type="scientific">Trypanosoma brucei</name>
    <dbReference type="NCBI Taxonomy" id="5691"/>
    <lineage>
        <taxon>Eukaryota</taxon>
        <taxon>Discoba</taxon>
        <taxon>Euglenozoa</taxon>
        <taxon>Kinetoplastea</taxon>
        <taxon>Metakinetoplastina</taxon>
        <taxon>Trypanosomatida</taxon>
        <taxon>Trypanosomatidae</taxon>
        <taxon>Trypanosoma</taxon>
    </lineage>
</organism>
<accession>M4SXZ6</accession>
<reference evidence="3" key="1">
    <citation type="submission" date="2013-02" db="EMBL/GenBank/DDBJ databases">
        <authorList>
            <person name="Cross G.A.M."/>
            <person name="Kim H.-S."/>
            <person name="Wickstead B."/>
        </authorList>
    </citation>
    <scope>NUCLEOTIDE SEQUENCE</scope>
    <source>
        <strain evidence="3">Lister 427</strain>
    </source>
</reference>